<name>A0A397ISM9_9GLOM</name>
<dbReference type="InterPro" id="IPR036910">
    <property type="entry name" value="HMG_box_dom_sf"/>
</dbReference>
<evidence type="ECO:0000313" key="3">
    <source>
        <dbReference type="EMBL" id="RHZ78995.1"/>
    </source>
</evidence>
<organism evidence="3 4">
    <name type="scientific">Diversispora epigaea</name>
    <dbReference type="NCBI Taxonomy" id="1348612"/>
    <lineage>
        <taxon>Eukaryota</taxon>
        <taxon>Fungi</taxon>
        <taxon>Fungi incertae sedis</taxon>
        <taxon>Mucoromycota</taxon>
        <taxon>Glomeromycotina</taxon>
        <taxon>Glomeromycetes</taxon>
        <taxon>Diversisporales</taxon>
        <taxon>Diversisporaceae</taxon>
        <taxon>Diversispora</taxon>
    </lineage>
</organism>
<feature type="domain" description="HMG box" evidence="2">
    <location>
        <begin position="60"/>
        <end position="109"/>
    </location>
</feature>
<comment type="caution">
    <text evidence="3">The sequence shown here is derived from an EMBL/GenBank/DDBJ whole genome shotgun (WGS) entry which is preliminary data.</text>
</comment>
<dbReference type="OrthoDB" id="2308077at2759"/>
<dbReference type="InterPro" id="IPR009071">
    <property type="entry name" value="HMG_box_dom"/>
</dbReference>
<dbReference type="Gene3D" id="1.10.30.10">
    <property type="entry name" value="High mobility group box domain"/>
    <property type="match status" value="1"/>
</dbReference>
<dbReference type="SUPFAM" id="SSF47095">
    <property type="entry name" value="HMG-box"/>
    <property type="match status" value="1"/>
</dbReference>
<dbReference type="EMBL" id="PQFF01000144">
    <property type="protein sequence ID" value="RHZ78995.1"/>
    <property type="molecule type" value="Genomic_DNA"/>
</dbReference>
<dbReference type="SMART" id="SM00398">
    <property type="entry name" value="HMG"/>
    <property type="match status" value="1"/>
</dbReference>
<reference evidence="3 4" key="1">
    <citation type="submission" date="2018-08" db="EMBL/GenBank/DDBJ databases">
        <title>Genome and evolution of the arbuscular mycorrhizal fungus Diversispora epigaea (formerly Glomus versiforme) and its bacterial endosymbionts.</title>
        <authorList>
            <person name="Sun X."/>
            <person name="Fei Z."/>
            <person name="Harrison M."/>
        </authorList>
    </citation>
    <scope>NUCLEOTIDE SEQUENCE [LARGE SCALE GENOMIC DNA]</scope>
    <source>
        <strain evidence="3 4">IT104</strain>
    </source>
</reference>
<evidence type="ECO:0000256" key="1">
    <source>
        <dbReference type="PROSITE-ProRule" id="PRU00267"/>
    </source>
</evidence>
<dbReference type="STRING" id="1348612.A0A397ISM9"/>
<protein>
    <recommendedName>
        <fullName evidence="2">HMG box domain-containing protein</fullName>
    </recommendedName>
</protein>
<dbReference type="AlphaFoldDB" id="A0A397ISM9"/>
<keyword evidence="1" id="KW-0238">DNA-binding</keyword>
<evidence type="ECO:0000259" key="2">
    <source>
        <dbReference type="PROSITE" id="PS50118"/>
    </source>
</evidence>
<accession>A0A397ISM9</accession>
<keyword evidence="1" id="KW-0539">Nucleus</keyword>
<feature type="DNA-binding region" description="HMG box" evidence="1">
    <location>
        <begin position="60"/>
        <end position="109"/>
    </location>
</feature>
<dbReference type="GO" id="GO:0005634">
    <property type="term" value="C:nucleus"/>
    <property type="evidence" value="ECO:0007669"/>
    <property type="project" value="UniProtKB-UniRule"/>
</dbReference>
<dbReference type="Pfam" id="PF00505">
    <property type="entry name" value="HMG_box"/>
    <property type="match status" value="1"/>
</dbReference>
<dbReference type="Proteomes" id="UP000266861">
    <property type="component" value="Unassembled WGS sequence"/>
</dbReference>
<dbReference type="GO" id="GO:0003677">
    <property type="term" value="F:DNA binding"/>
    <property type="evidence" value="ECO:0007669"/>
    <property type="project" value="UniProtKB-UniRule"/>
</dbReference>
<gene>
    <name evidence="3" type="ORF">Glove_153g52</name>
</gene>
<keyword evidence="4" id="KW-1185">Reference proteome</keyword>
<evidence type="ECO:0000313" key="4">
    <source>
        <dbReference type="Proteomes" id="UP000266861"/>
    </source>
</evidence>
<proteinExistence type="predicted"/>
<sequence>MPKATDSSSSLRDSKDFREILKNAIKKHLDVIKSQGVILKTNLPLEELLAPSKKTLKKVKKRAQNGFILYRKDNQSIVRQEYPHFSQPEISKKLQERWSVESFEIKNVYTILSSLDFLVHNELFGKKSDQNAKCSVIVPQMVLMPEGDKFYLQNIATAENFSPIKSKNDSLTTSTSISNENPAPSEFEKLITSEIYEPTFESTDFFYSLQQCAIAQEFNFSIPHIPQDTSSVISSPQNSYIPSVQIYENAIMPTFTQFSYDVNSASASQRIQYDQNGNWHWQL</sequence>
<dbReference type="PROSITE" id="PS50118">
    <property type="entry name" value="HMG_BOX_2"/>
    <property type="match status" value="1"/>
</dbReference>